<dbReference type="Gene3D" id="1.20.1510.10">
    <property type="entry name" value="Cation efflux protein transmembrane domain"/>
    <property type="match status" value="2"/>
</dbReference>
<feature type="transmembrane region" description="Helical" evidence="10">
    <location>
        <begin position="51"/>
        <end position="72"/>
    </location>
</feature>
<reference evidence="13" key="1">
    <citation type="submission" date="2021-01" db="EMBL/GenBank/DDBJ databases">
        <authorList>
            <person name="Corre E."/>
            <person name="Pelletier E."/>
            <person name="Niang G."/>
            <person name="Scheremetjew M."/>
            <person name="Finn R."/>
            <person name="Kale V."/>
            <person name="Holt S."/>
            <person name="Cochrane G."/>
            <person name="Meng A."/>
            <person name="Brown T."/>
            <person name="Cohen L."/>
        </authorList>
    </citation>
    <scope>NUCLEOTIDE SEQUENCE</scope>
    <source>
        <strain evidence="13">CCMP219</strain>
    </source>
</reference>
<dbReference type="InterPro" id="IPR050681">
    <property type="entry name" value="CDF/SLC30A"/>
</dbReference>
<dbReference type="Pfam" id="PF16916">
    <property type="entry name" value="ZT_dimer"/>
    <property type="match status" value="1"/>
</dbReference>
<feature type="compositionally biased region" description="Basic and acidic residues" evidence="9">
    <location>
        <begin position="230"/>
        <end position="291"/>
    </location>
</feature>
<dbReference type="PANTHER" id="PTHR11562:SF17">
    <property type="entry name" value="RE54080P-RELATED"/>
    <property type="match status" value="1"/>
</dbReference>
<evidence type="ECO:0000256" key="3">
    <source>
        <dbReference type="ARBA" id="ARBA00022448"/>
    </source>
</evidence>
<evidence type="ECO:0000259" key="11">
    <source>
        <dbReference type="Pfam" id="PF01545"/>
    </source>
</evidence>
<feature type="transmembrane region" description="Helical" evidence="10">
    <location>
        <begin position="313"/>
        <end position="333"/>
    </location>
</feature>
<evidence type="ECO:0000259" key="12">
    <source>
        <dbReference type="Pfam" id="PF16916"/>
    </source>
</evidence>
<evidence type="ECO:0000256" key="6">
    <source>
        <dbReference type="ARBA" id="ARBA00022989"/>
    </source>
</evidence>
<comment type="subcellular location">
    <subcellularLocation>
        <location evidence="1">Membrane</location>
        <topology evidence="1">Multi-pass membrane protein</topology>
    </subcellularLocation>
</comment>
<dbReference type="InterPro" id="IPR002524">
    <property type="entry name" value="Cation_efflux"/>
</dbReference>
<dbReference type="InterPro" id="IPR027470">
    <property type="entry name" value="Cation_efflux_CTD"/>
</dbReference>
<feature type="transmembrane region" description="Helical" evidence="10">
    <location>
        <begin position="339"/>
        <end position="362"/>
    </location>
</feature>
<feature type="domain" description="Cation efflux protein transmembrane" evidence="11">
    <location>
        <begin position="52"/>
        <end position="370"/>
    </location>
</feature>
<dbReference type="InterPro" id="IPR058533">
    <property type="entry name" value="Cation_efflux_TM"/>
</dbReference>
<evidence type="ECO:0008006" key="14">
    <source>
        <dbReference type="Google" id="ProtNLM"/>
    </source>
</evidence>
<feature type="compositionally biased region" description="Basic and acidic residues" evidence="9">
    <location>
        <begin position="184"/>
        <end position="205"/>
    </location>
</feature>
<gene>
    <name evidence="13" type="ORF">CEUR00632_LOCUS4984</name>
</gene>
<dbReference type="GO" id="GO:0005886">
    <property type="term" value="C:plasma membrane"/>
    <property type="evidence" value="ECO:0007669"/>
    <property type="project" value="TreeGrafter"/>
</dbReference>
<evidence type="ECO:0000256" key="1">
    <source>
        <dbReference type="ARBA" id="ARBA00004141"/>
    </source>
</evidence>
<evidence type="ECO:0000313" key="13">
    <source>
        <dbReference type="EMBL" id="CAD8284946.1"/>
    </source>
</evidence>
<evidence type="ECO:0000256" key="9">
    <source>
        <dbReference type="SAM" id="MobiDB-lite"/>
    </source>
</evidence>
<proteinExistence type="inferred from homology"/>
<organism evidence="13">
    <name type="scientific">Chlamydomonas euryale</name>
    <dbReference type="NCBI Taxonomy" id="1486919"/>
    <lineage>
        <taxon>Eukaryota</taxon>
        <taxon>Viridiplantae</taxon>
        <taxon>Chlorophyta</taxon>
        <taxon>core chlorophytes</taxon>
        <taxon>Chlorophyceae</taxon>
        <taxon>CS clade</taxon>
        <taxon>Chlamydomonadales</taxon>
        <taxon>Chlamydomonadaceae</taxon>
        <taxon>Chlamydomonas</taxon>
    </lineage>
</organism>
<evidence type="ECO:0000256" key="8">
    <source>
        <dbReference type="ARBA" id="ARBA00023136"/>
    </source>
</evidence>
<dbReference type="AlphaFoldDB" id="A0A7R9V4S9"/>
<feature type="domain" description="Cation efflux protein cytoplasmic" evidence="12">
    <location>
        <begin position="376"/>
        <end position="435"/>
    </location>
</feature>
<keyword evidence="6 10" id="KW-1133">Transmembrane helix</keyword>
<feature type="region of interest" description="Disordered" evidence="9">
    <location>
        <begin position="182"/>
        <end position="301"/>
    </location>
</feature>
<dbReference type="EMBL" id="HBEC01010887">
    <property type="protein sequence ID" value="CAD8284946.1"/>
    <property type="molecule type" value="Transcribed_RNA"/>
</dbReference>
<dbReference type="GO" id="GO:0005385">
    <property type="term" value="F:zinc ion transmembrane transporter activity"/>
    <property type="evidence" value="ECO:0007669"/>
    <property type="project" value="TreeGrafter"/>
</dbReference>
<keyword evidence="7" id="KW-0406">Ion transport</keyword>
<protein>
    <recommendedName>
        <fullName evidence="14">Cation efflux protein cytoplasmic domain-containing protein</fullName>
    </recommendedName>
</protein>
<dbReference type="Pfam" id="PF01545">
    <property type="entry name" value="Cation_efflux"/>
    <property type="match status" value="1"/>
</dbReference>
<evidence type="ECO:0000256" key="5">
    <source>
        <dbReference type="ARBA" id="ARBA00022906"/>
    </source>
</evidence>
<dbReference type="PANTHER" id="PTHR11562">
    <property type="entry name" value="CATION EFFLUX PROTEIN/ ZINC TRANSPORTER"/>
    <property type="match status" value="1"/>
</dbReference>
<accession>A0A7R9V4S9</accession>
<dbReference type="NCBIfam" id="TIGR01297">
    <property type="entry name" value="CDF"/>
    <property type="match status" value="1"/>
</dbReference>
<keyword evidence="5" id="KW-0862">Zinc</keyword>
<keyword evidence="8 10" id="KW-0472">Membrane</keyword>
<feature type="transmembrane region" description="Helical" evidence="10">
    <location>
        <begin position="118"/>
        <end position="137"/>
    </location>
</feature>
<feature type="transmembrane region" description="Helical" evidence="10">
    <location>
        <begin position="153"/>
        <end position="172"/>
    </location>
</feature>
<keyword evidence="5" id="KW-0864">Zinc transport</keyword>
<keyword evidence="3" id="KW-0813">Transport</keyword>
<comment type="similarity">
    <text evidence="2">Belongs to the cation diffusion facilitator (CDF) transporter (TC 2.A.4) family. SLC30A subfamily.</text>
</comment>
<feature type="transmembrane region" description="Helical" evidence="10">
    <location>
        <begin position="84"/>
        <end position="102"/>
    </location>
</feature>
<name>A0A7R9V4S9_9CHLO</name>
<keyword evidence="4 10" id="KW-0812">Transmembrane</keyword>
<dbReference type="SUPFAM" id="SSF161111">
    <property type="entry name" value="Cation efflux protein transmembrane domain-like"/>
    <property type="match status" value="1"/>
</dbReference>
<evidence type="ECO:0000256" key="10">
    <source>
        <dbReference type="SAM" id="Phobius"/>
    </source>
</evidence>
<evidence type="ECO:0000256" key="4">
    <source>
        <dbReference type="ARBA" id="ARBA00022692"/>
    </source>
</evidence>
<evidence type="ECO:0000256" key="2">
    <source>
        <dbReference type="ARBA" id="ARBA00008873"/>
    </source>
</evidence>
<evidence type="ECO:0000256" key="7">
    <source>
        <dbReference type="ARBA" id="ARBA00023065"/>
    </source>
</evidence>
<dbReference type="InterPro" id="IPR027469">
    <property type="entry name" value="Cation_efflux_TMD_sf"/>
</dbReference>
<sequence length="452" mass="48418">MHGRAPRRMNVWKTWTCSHGACMCGRHGHACQPAALTRVRAEHELQVQRKLVAACILCFIFMVVEAVGGYIAKSVSIMSDAAHMLSDVAGLSVSIFAAWAVTRRSHISYSFGYHRAEILGALLSILVIWAVTGALVWEAVQRIITPQIVDGKLMFFIATAGVVFNLIVGSVLGHSHLGGSHAGCSHDHGGGSHDHGAGGASHEHGAGGGCGGNHGASDASHKHAHGHEHSHRDAHGHEDRGHSHDHAHEDTGHGHDHGCTKARNGKDPEQGLALHDGHAHGHGQATHDHDHHGHRHGGSDADNINLRSAMLHVVGDLVQSSGVAFAGLLIWTHQDDVRWQIADPICTFIFAVIVLFTTVSIIRDITHTLMERAPVDVDMEALLSDLHAIDGVLDVHDLHVWNISSGVEPILTAHVHSMDDAAPAEVLDRLEAHARAMGIKHSTFQICNPSAS</sequence>